<dbReference type="InterPro" id="IPR001789">
    <property type="entry name" value="Sig_transdc_resp-reg_receiver"/>
</dbReference>
<evidence type="ECO:0000259" key="4">
    <source>
        <dbReference type="PROSITE" id="PS50110"/>
    </source>
</evidence>
<dbReference type="PROSITE" id="PS50043">
    <property type="entry name" value="HTH_LUXR_2"/>
    <property type="match status" value="1"/>
</dbReference>
<evidence type="ECO:0000313" key="5">
    <source>
        <dbReference type="EMBL" id="MCP9762260.1"/>
    </source>
</evidence>
<dbReference type="InterPro" id="IPR016032">
    <property type="entry name" value="Sig_transdc_resp-reg_C-effctor"/>
</dbReference>
<dbReference type="CDD" id="cd06170">
    <property type="entry name" value="LuxR_C_like"/>
    <property type="match status" value="1"/>
</dbReference>
<comment type="caution">
    <text evidence="5">The sequence shown here is derived from an EMBL/GenBank/DDBJ whole genome shotgun (WGS) entry which is preliminary data.</text>
</comment>
<dbReference type="EMBL" id="RJUF01000008">
    <property type="protein sequence ID" value="MCP9762260.1"/>
    <property type="molecule type" value="Genomic_DNA"/>
</dbReference>
<dbReference type="Proteomes" id="UP001204144">
    <property type="component" value="Unassembled WGS sequence"/>
</dbReference>
<dbReference type="GO" id="GO:0000160">
    <property type="term" value="P:phosphorelay signal transduction system"/>
    <property type="evidence" value="ECO:0007669"/>
    <property type="project" value="InterPro"/>
</dbReference>
<sequence length="212" mass="23843">MSSPNNIKIMVLSHQSLYIDALKSLLSTENKDFTVEGLTTSENSVTETIKSFDPEVILLDANGMGKNIWDFLNLTHKQNPKVKIIMLANSNEQIYLEYAHKNGASGYILKSSPKELLVAAIRIVMKEGSFYDPGIKAYNKNGVHHKIQEKYNLSARELEIILLIKDGLSSKDMASSLGISFHTIEAHRKNIYNKLQINKVTELLKIFAEFGD</sequence>
<dbReference type="SUPFAM" id="SSF52172">
    <property type="entry name" value="CheY-like"/>
    <property type="match status" value="1"/>
</dbReference>
<dbReference type="Pfam" id="PF00196">
    <property type="entry name" value="GerE"/>
    <property type="match status" value="1"/>
</dbReference>
<dbReference type="GO" id="GO:0003677">
    <property type="term" value="F:DNA binding"/>
    <property type="evidence" value="ECO:0007669"/>
    <property type="project" value="UniProtKB-KW"/>
</dbReference>
<dbReference type="PRINTS" id="PR00038">
    <property type="entry name" value="HTHLUXR"/>
</dbReference>
<dbReference type="Pfam" id="PF00072">
    <property type="entry name" value="Response_reg"/>
    <property type="match status" value="1"/>
</dbReference>
<dbReference type="SUPFAM" id="SSF46894">
    <property type="entry name" value="C-terminal effector domain of the bipartite response regulators"/>
    <property type="match status" value="1"/>
</dbReference>
<dbReference type="PROSITE" id="PS50110">
    <property type="entry name" value="RESPONSE_REGULATORY"/>
    <property type="match status" value="1"/>
</dbReference>
<proteinExistence type="predicted"/>
<dbReference type="Gene3D" id="3.40.50.2300">
    <property type="match status" value="1"/>
</dbReference>
<dbReference type="InterPro" id="IPR051015">
    <property type="entry name" value="EvgA-like"/>
</dbReference>
<evidence type="ECO:0000313" key="6">
    <source>
        <dbReference type="Proteomes" id="UP001204144"/>
    </source>
</evidence>
<dbReference type="PANTHER" id="PTHR45566">
    <property type="entry name" value="HTH-TYPE TRANSCRIPTIONAL REGULATOR YHJB-RELATED"/>
    <property type="match status" value="1"/>
</dbReference>
<dbReference type="PANTHER" id="PTHR45566:SF1">
    <property type="entry name" value="HTH-TYPE TRANSCRIPTIONAL REGULATOR YHJB-RELATED"/>
    <property type="match status" value="1"/>
</dbReference>
<dbReference type="AlphaFoldDB" id="A0AAE3H0X2"/>
<accession>A0AAE3H0X2</accession>
<keyword evidence="2" id="KW-0597">Phosphoprotein</keyword>
<reference evidence="5 6" key="1">
    <citation type="submission" date="2018-11" db="EMBL/GenBank/DDBJ databases">
        <title>Novel bacteria species description.</title>
        <authorList>
            <person name="Han J.-H."/>
        </authorList>
    </citation>
    <scope>NUCLEOTIDE SEQUENCE [LARGE SCALE GENOMIC DNA]</scope>
    <source>
        <strain evidence="5 6">KCTC23259</strain>
    </source>
</reference>
<keyword evidence="6" id="KW-1185">Reference proteome</keyword>
<feature type="modified residue" description="4-aspartylphosphate" evidence="2">
    <location>
        <position position="60"/>
    </location>
</feature>
<keyword evidence="1 5" id="KW-0238">DNA-binding</keyword>
<dbReference type="SMART" id="SM00421">
    <property type="entry name" value="HTH_LUXR"/>
    <property type="match status" value="1"/>
</dbReference>
<evidence type="ECO:0000259" key="3">
    <source>
        <dbReference type="PROSITE" id="PS50043"/>
    </source>
</evidence>
<gene>
    <name evidence="5" type="ORF">EGI31_04780</name>
</gene>
<name>A0AAE3H0X2_9BACT</name>
<feature type="domain" description="HTH luxR-type" evidence="3">
    <location>
        <begin position="146"/>
        <end position="211"/>
    </location>
</feature>
<organism evidence="5 6">
    <name type="scientific">Lacihabitans soyangensis</name>
    <dbReference type="NCBI Taxonomy" id="869394"/>
    <lineage>
        <taxon>Bacteria</taxon>
        <taxon>Pseudomonadati</taxon>
        <taxon>Bacteroidota</taxon>
        <taxon>Cytophagia</taxon>
        <taxon>Cytophagales</taxon>
        <taxon>Leadbetterellaceae</taxon>
        <taxon>Lacihabitans</taxon>
    </lineage>
</organism>
<evidence type="ECO:0000256" key="2">
    <source>
        <dbReference type="PROSITE-ProRule" id="PRU00169"/>
    </source>
</evidence>
<dbReference type="InterPro" id="IPR011006">
    <property type="entry name" value="CheY-like_superfamily"/>
</dbReference>
<dbReference type="InterPro" id="IPR000792">
    <property type="entry name" value="Tscrpt_reg_LuxR_C"/>
</dbReference>
<protein>
    <submittedName>
        <fullName evidence="5">DNA-binding response regulator</fullName>
    </submittedName>
</protein>
<feature type="domain" description="Response regulatory" evidence="4">
    <location>
        <begin position="8"/>
        <end position="125"/>
    </location>
</feature>
<dbReference type="RefSeq" id="WP_255036015.1">
    <property type="nucleotide sequence ID" value="NZ_RJUF01000008.1"/>
</dbReference>
<evidence type="ECO:0000256" key="1">
    <source>
        <dbReference type="ARBA" id="ARBA00023125"/>
    </source>
</evidence>
<dbReference type="GO" id="GO:0006355">
    <property type="term" value="P:regulation of DNA-templated transcription"/>
    <property type="evidence" value="ECO:0007669"/>
    <property type="project" value="InterPro"/>
</dbReference>